<dbReference type="NCBIfam" id="TIGR00732">
    <property type="entry name" value="dprA"/>
    <property type="match status" value="1"/>
</dbReference>
<dbReference type="PANTHER" id="PTHR43022:SF1">
    <property type="entry name" value="PROTEIN SMF"/>
    <property type="match status" value="1"/>
</dbReference>
<evidence type="ECO:0000259" key="3">
    <source>
        <dbReference type="Pfam" id="PF02481"/>
    </source>
</evidence>
<feature type="compositionally biased region" description="Basic and acidic residues" evidence="2">
    <location>
        <begin position="320"/>
        <end position="332"/>
    </location>
</feature>
<protein>
    <submittedName>
        <fullName evidence="5">DNA-protecting protein DprA</fullName>
    </submittedName>
</protein>
<proteinExistence type="inferred from homology"/>
<dbReference type="KEGG" id="hbh:E4T21_17900"/>
<evidence type="ECO:0000256" key="1">
    <source>
        <dbReference type="ARBA" id="ARBA00006525"/>
    </source>
</evidence>
<feature type="domain" description="Smf/DprA SLOG" evidence="3">
    <location>
        <begin position="79"/>
        <end position="288"/>
    </location>
</feature>
<dbReference type="OrthoDB" id="9785707at2"/>
<reference evidence="5" key="1">
    <citation type="submission" date="2021-02" db="EMBL/GenBank/DDBJ databases">
        <title>Strain Y2R2, a novel species of the genus Halomonas.</title>
        <authorList>
            <person name="Huang H."/>
        </authorList>
    </citation>
    <scope>NUCLEOTIDE SEQUENCE</scope>
    <source>
        <strain evidence="5">Y2R2</strain>
    </source>
</reference>
<dbReference type="Gene3D" id="1.10.10.10">
    <property type="entry name" value="Winged helix-like DNA-binding domain superfamily/Winged helix DNA-binding domain"/>
    <property type="match status" value="1"/>
</dbReference>
<dbReference type="SUPFAM" id="SSF102405">
    <property type="entry name" value="MCP/YpsA-like"/>
    <property type="match status" value="1"/>
</dbReference>
<sequence>MTLTCVEWLVLGSLPRLGLVRLAALRQQNPPWPTGWLAHMPTAAATALRLWLDHPKRSPLYASVQNALEWEAAGLDHHLLSPEHPCWPALLEQIADPPAVLWALGDINVLPSPKLAIVGSRRPTREGLLSAKSFASAAAGRGWCIASGMALGIDGVAQQAALDAGGASIAVLPGGVDVIYPPRHAGLYQRLQRENGLIVAERPPGYKPYPGDFPRRNRIVTGLSCGVLVVEAAEQSGSLISARLALEQGREVMALPGSIHAPQSRGCLHLIRQGAALVRDMDDVIEALSGWGPRLGHAAFIERAEDEAADSWGGGTVRASQKDNDEASRHARAMEASSPLLRWLSQTPTPVDVLIELAGCDVATCQRELTQLEMEGLVALVPGGWVRQAA</sequence>
<evidence type="ECO:0000259" key="4">
    <source>
        <dbReference type="Pfam" id="PF17782"/>
    </source>
</evidence>
<dbReference type="EMBL" id="CP038437">
    <property type="protein sequence ID" value="QEM83212.1"/>
    <property type="molecule type" value="Genomic_DNA"/>
</dbReference>
<dbReference type="Pfam" id="PF02481">
    <property type="entry name" value="DNA_processg_A"/>
    <property type="match status" value="1"/>
</dbReference>
<dbReference type="GO" id="GO:0009294">
    <property type="term" value="P:DNA-mediated transformation"/>
    <property type="evidence" value="ECO:0007669"/>
    <property type="project" value="InterPro"/>
</dbReference>
<dbReference type="InterPro" id="IPR057666">
    <property type="entry name" value="DrpA_SLOG"/>
</dbReference>
<dbReference type="InterPro" id="IPR003488">
    <property type="entry name" value="DprA"/>
</dbReference>
<feature type="region of interest" description="Disordered" evidence="2">
    <location>
        <begin position="311"/>
        <end position="332"/>
    </location>
</feature>
<dbReference type="AlphaFoldDB" id="A0A5C1NHQ2"/>
<dbReference type="InterPro" id="IPR036388">
    <property type="entry name" value="WH-like_DNA-bd_sf"/>
</dbReference>
<keyword evidence="6" id="KW-1185">Reference proteome</keyword>
<dbReference type="Proteomes" id="UP000324285">
    <property type="component" value="Chromosome"/>
</dbReference>
<organism evidence="5 6">
    <name type="scientific">Halomonas binhaiensis</name>
    <dbReference type="NCBI Taxonomy" id="2562282"/>
    <lineage>
        <taxon>Bacteria</taxon>
        <taxon>Pseudomonadati</taxon>
        <taxon>Pseudomonadota</taxon>
        <taxon>Gammaproteobacteria</taxon>
        <taxon>Oceanospirillales</taxon>
        <taxon>Halomonadaceae</taxon>
        <taxon>Halomonas</taxon>
    </lineage>
</organism>
<dbReference type="PANTHER" id="PTHR43022">
    <property type="entry name" value="PROTEIN SMF"/>
    <property type="match status" value="1"/>
</dbReference>
<feature type="domain" description="DprA winged helix" evidence="4">
    <location>
        <begin position="338"/>
        <end position="384"/>
    </location>
</feature>
<evidence type="ECO:0000256" key="2">
    <source>
        <dbReference type="SAM" id="MobiDB-lite"/>
    </source>
</evidence>
<accession>A0A5C1NHQ2</accession>
<dbReference type="InterPro" id="IPR041614">
    <property type="entry name" value="DprA_WH"/>
</dbReference>
<comment type="similarity">
    <text evidence="1">Belongs to the DprA/Smf family.</text>
</comment>
<evidence type="ECO:0000313" key="5">
    <source>
        <dbReference type="EMBL" id="QEM83212.1"/>
    </source>
</evidence>
<name>A0A5C1NHQ2_9GAMM</name>
<evidence type="ECO:0000313" key="6">
    <source>
        <dbReference type="Proteomes" id="UP000324285"/>
    </source>
</evidence>
<dbReference type="Pfam" id="PF17782">
    <property type="entry name" value="WHD_DprA"/>
    <property type="match status" value="1"/>
</dbReference>
<gene>
    <name evidence="5" type="primary">dprA</name>
    <name evidence="5" type="ORF">E4T21_17900</name>
</gene>
<dbReference type="RefSeq" id="WP_149286334.1">
    <property type="nucleotide sequence ID" value="NZ_CP038437.2"/>
</dbReference>
<dbReference type="Gene3D" id="3.40.50.450">
    <property type="match status" value="1"/>
</dbReference>